<accession>A0A1I4R049</accession>
<reference evidence="2" key="1">
    <citation type="submission" date="2016-10" db="EMBL/GenBank/DDBJ databases">
        <authorList>
            <person name="Varghese N."/>
            <person name="Submissions S."/>
        </authorList>
    </citation>
    <scope>NUCLEOTIDE SEQUENCE [LARGE SCALE GENOMIC DNA]</scope>
    <source>
        <strain evidence="2">Nm44</strain>
    </source>
</reference>
<protein>
    <submittedName>
        <fullName evidence="1">Uncharacterized protein</fullName>
    </submittedName>
</protein>
<proteinExistence type="predicted"/>
<gene>
    <name evidence="1" type="ORF">SAMN05421863_102934</name>
</gene>
<organism evidence="1 2">
    <name type="scientific">Nitrosomonas communis</name>
    <dbReference type="NCBI Taxonomy" id="44574"/>
    <lineage>
        <taxon>Bacteria</taxon>
        <taxon>Pseudomonadati</taxon>
        <taxon>Pseudomonadota</taxon>
        <taxon>Betaproteobacteria</taxon>
        <taxon>Nitrosomonadales</taxon>
        <taxon>Nitrosomonadaceae</taxon>
        <taxon>Nitrosomonas</taxon>
    </lineage>
</organism>
<evidence type="ECO:0000313" key="1">
    <source>
        <dbReference type="EMBL" id="SFM45330.1"/>
    </source>
</evidence>
<dbReference type="EMBL" id="FOUB01000029">
    <property type="protein sequence ID" value="SFM45330.1"/>
    <property type="molecule type" value="Genomic_DNA"/>
</dbReference>
<evidence type="ECO:0000313" key="2">
    <source>
        <dbReference type="Proteomes" id="UP000183287"/>
    </source>
</evidence>
<sequence length="49" mass="5482">MLSTNLKGFASAKLIYPDAYQHERANRLGVAHNAIILTNRSLTHSVFKL</sequence>
<name>A0A1I4R049_9PROT</name>
<dbReference type="AlphaFoldDB" id="A0A1I4R049"/>
<dbReference type="Proteomes" id="UP000183287">
    <property type="component" value="Unassembled WGS sequence"/>
</dbReference>
<keyword evidence="2" id="KW-1185">Reference proteome</keyword>